<dbReference type="EMBL" id="CM037160">
    <property type="protein sequence ID" value="KAH7841402.1"/>
    <property type="molecule type" value="Genomic_DNA"/>
</dbReference>
<protein>
    <submittedName>
        <fullName evidence="1">Uncharacterized protein</fullName>
    </submittedName>
</protein>
<dbReference type="Proteomes" id="UP000828048">
    <property type="component" value="Chromosome 10"/>
</dbReference>
<keyword evidence="2" id="KW-1185">Reference proteome</keyword>
<organism evidence="1 2">
    <name type="scientific">Vaccinium darrowii</name>
    <dbReference type="NCBI Taxonomy" id="229202"/>
    <lineage>
        <taxon>Eukaryota</taxon>
        <taxon>Viridiplantae</taxon>
        <taxon>Streptophyta</taxon>
        <taxon>Embryophyta</taxon>
        <taxon>Tracheophyta</taxon>
        <taxon>Spermatophyta</taxon>
        <taxon>Magnoliopsida</taxon>
        <taxon>eudicotyledons</taxon>
        <taxon>Gunneridae</taxon>
        <taxon>Pentapetalae</taxon>
        <taxon>asterids</taxon>
        <taxon>Ericales</taxon>
        <taxon>Ericaceae</taxon>
        <taxon>Vaccinioideae</taxon>
        <taxon>Vaccinieae</taxon>
        <taxon>Vaccinium</taxon>
    </lineage>
</organism>
<accession>A0ACB7XL77</accession>
<reference evidence="1 2" key="1">
    <citation type="journal article" date="2021" name="Hortic Res">
        <title>High-quality reference genome and annotation aids understanding of berry development for evergreen blueberry (Vaccinium darrowii).</title>
        <authorList>
            <person name="Yu J."/>
            <person name="Hulse-Kemp A.M."/>
            <person name="Babiker E."/>
            <person name="Staton M."/>
        </authorList>
    </citation>
    <scope>NUCLEOTIDE SEQUENCE [LARGE SCALE GENOMIC DNA]</scope>
    <source>
        <strain evidence="2">cv. NJ 8807/NJ 8810</strain>
        <tissue evidence="1">Young leaf</tissue>
    </source>
</reference>
<sequence>MAELSLVENGGNARQSETTPLAASASFREGAKGSRRRAPMRPSLDADEFINLLHGSDPVKVELNRLENEVRDKDRELGEAHAEIKALRLSERLREKAVEELTEELSRVDEKLKLTESVLESKNLEIKKINDEKKASMAAQFAAEATLRRVHAAQKDDDMPPIEAILAPLEAELKLARSEIAKLQDDNKALDRLTKSKEAALLEAERTVQVALAKASMVDDLQNKNQELMKQIEICQEENKILDKMHRQKVAEVEKLTQTVRELEEAVLAGGAAANAVRDYQRKVQEMNEERKTLDRELARAKVTANRVATVVANEWKDANDKVMPVKQWLEERRFLQGEMQQLRDKLAIVERAAKSEAQLKEKYQLRLKVLEDSLRLSSSSNRSSLEGRSTSNGPSRRQSLGGADNISKLTSNGFLPKRSPSFQLRSTGTSSVLKHAKGTSKSFDGGTRSLDRGKILLNGTSPSLNISQSSEGTKEAEVNGNTWKGNPEEKPNDFLGVETEDTVPGLLYDLLQKEVVALRKAGHEKDQSLKDKDDAIEMLAKKVDTLTKAMEIEAKKMRREVAAMEKEVAAMRVDKDHENRAKRLGNPKAAVNSSVNSSVLLPGRYVSSKSVFFDFLFIYKSVCSLEIAEPLNVNRISLGET</sequence>
<evidence type="ECO:0000313" key="1">
    <source>
        <dbReference type="EMBL" id="KAH7841402.1"/>
    </source>
</evidence>
<proteinExistence type="predicted"/>
<name>A0ACB7XL77_9ERIC</name>
<gene>
    <name evidence="1" type="ORF">Vadar_029500</name>
</gene>
<comment type="caution">
    <text evidence="1">The sequence shown here is derived from an EMBL/GenBank/DDBJ whole genome shotgun (WGS) entry which is preliminary data.</text>
</comment>
<evidence type="ECO:0000313" key="2">
    <source>
        <dbReference type="Proteomes" id="UP000828048"/>
    </source>
</evidence>